<keyword evidence="9" id="KW-1133">Transmembrane helix</keyword>
<feature type="compositionally biased region" description="Low complexity" evidence="8">
    <location>
        <begin position="276"/>
        <end position="297"/>
    </location>
</feature>
<feature type="region of interest" description="Disordered" evidence="8">
    <location>
        <begin position="276"/>
        <end position="319"/>
    </location>
</feature>
<keyword evidence="9" id="KW-0472">Membrane</keyword>
<dbReference type="PROSITE" id="PS50011">
    <property type="entry name" value="PROTEIN_KINASE_DOM"/>
    <property type="match status" value="1"/>
</dbReference>
<dbReference type="SMART" id="SM00220">
    <property type="entry name" value="S_TKc"/>
    <property type="match status" value="1"/>
</dbReference>
<keyword evidence="6 7" id="KW-0067">ATP-binding</keyword>
<feature type="binding site" evidence="7">
    <location>
        <position position="39"/>
    </location>
    <ligand>
        <name>ATP</name>
        <dbReference type="ChEBI" id="CHEBI:30616"/>
    </ligand>
</feature>
<evidence type="ECO:0000313" key="11">
    <source>
        <dbReference type="EMBL" id="WAU06008.1"/>
    </source>
</evidence>
<dbReference type="PANTHER" id="PTHR43289:SF6">
    <property type="entry name" value="SERINE_THREONINE-PROTEIN KINASE NEKL-3"/>
    <property type="match status" value="1"/>
</dbReference>
<feature type="domain" description="Protein kinase" evidence="10">
    <location>
        <begin position="10"/>
        <end position="279"/>
    </location>
</feature>
<feature type="transmembrane region" description="Helical" evidence="9">
    <location>
        <begin position="454"/>
        <end position="473"/>
    </location>
</feature>
<evidence type="ECO:0000256" key="8">
    <source>
        <dbReference type="SAM" id="MobiDB-lite"/>
    </source>
</evidence>
<keyword evidence="12" id="KW-1185">Reference proteome</keyword>
<dbReference type="InterPro" id="IPR000719">
    <property type="entry name" value="Prot_kinase_dom"/>
</dbReference>
<dbReference type="PANTHER" id="PTHR43289">
    <property type="entry name" value="MITOGEN-ACTIVATED PROTEIN KINASE KINASE KINASE 20-RELATED"/>
    <property type="match status" value="1"/>
</dbReference>
<proteinExistence type="predicted"/>
<organism evidence="11 12">
    <name type="scientific">Streptomyces nigrescens</name>
    <dbReference type="NCBI Taxonomy" id="1920"/>
    <lineage>
        <taxon>Bacteria</taxon>
        <taxon>Bacillati</taxon>
        <taxon>Actinomycetota</taxon>
        <taxon>Actinomycetes</taxon>
        <taxon>Kitasatosporales</taxon>
        <taxon>Streptomycetaceae</taxon>
        <taxon>Streptomyces</taxon>
    </lineage>
</organism>
<feature type="transmembrane region" description="Helical" evidence="9">
    <location>
        <begin position="322"/>
        <end position="344"/>
    </location>
</feature>
<dbReference type="EC" id="2.7.11.1" evidence="1"/>
<dbReference type="InterPro" id="IPR011009">
    <property type="entry name" value="Kinase-like_dom_sf"/>
</dbReference>
<dbReference type="GeneID" id="301333614"/>
<evidence type="ECO:0000313" key="12">
    <source>
        <dbReference type="Proteomes" id="UP001210169"/>
    </source>
</evidence>
<gene>
    <name evidence="11" type="ORF">STRNI_004451</name>
</gene>
<sequence>MEHRMLGQRYELVEQLGHGGMGTVYRAVDHRLRRTVAVKTLSAELAMQPEFLTRFQREAHAAAALNHPGVATVHDVGEDAGGGAAEPYLVMEYVAGRTLSQVLRDGPLSVAQAVDVTGQVLAALDHSHRHAIVHRDIKPANVMLTASGAVKVVDFGIAKALSEVATRLTGTGVAVGTPAYLAPEQINGGETDHRTDLYAVGCLLYELLTGRPPYTGDSPFSVMHQHLAAEPVPPSQLRPELPPAVDAVIARALHKRREDRFADAAAMQAALAAAPHSAPASQLPTPTALDPAAAGPAPAAPPGPAASAPVPRSARRKPARVAFRPTAEGAVALLGCFLSLVISRTDMIEVGQFTRVALLAGVAGAVLLLWSARLACAVAWGPVAEAVAVWSELARANIGWETSYVIIALVLGVVSALCLAAGYKDERTGGFALVAFWFTSLASVWFFLDDLRKIGVFYVLLLAVTLAIGTQVLKSRTRTSPSGGTAGPSTAQRAGGAVPPAAAARPSGGRGRQPTG</sequence>
<keyword evidence="4 7" id="KW-0547">Nucleotide-binding</keyword>
<evidence type="ECO:0000256" key="3">
    <source>
        <dbReference type="ARBA" id="ARBA00022679"/>
    </source>
</evidence>
<evidence type="ECO:0000256" key="7">
    <source>
        <dbReference type="PROSITE-ProRule" id="PRU10141"/>
    </source>
</evidence>
<feature type="transmembrane region" description="Helical" evidence="9">
    <location>
        <begin position="430"/>
        <end position="448"/>
    </location>
</feature>
<dbReference type="CDD" id="cd14014">
    <property type="entry name" value="STKc_PknB_like"/>
    <property type="match status" value="1"/>
</dbReference>
<dbReference type="InterPro" id="IPR008271">
    <property type="entry name" value="Ser/Thr_kinase_AS"/>
</dbReference>
<dbReference type="Proteomes" id="UP001210169">
    <property type="component" value="Chromosome"/>
</dbReference>
<dbReference type="Gene3D" id="1.10.510.10">
    <property type="entry name" value="Transferase(Phosphotransferase) domain 1"/>
    <property type="match status" value="1"/>
</dbReference>
<dbReference type="Pfam" id="PF00069">
    <property type="entry name" value="Pkinase"/>
    <property type="match status" value="1"/>
</dbReference>
<evidence type="ECO:0000256" key="2">
    <source>
        <dbReference type="ARBA" id="ARBA00022527"/>
    </source>
</evidence>
<evidence type="ECO:0000256" key="1">
    <source>
        <dbReference type="ARBA" id="ARBA00012513"/>
    </source>
</evidence>
<keyword evidence="9" id="KW-0812">Transmembrane</keyword>
<evidence type="ECO:0000256" key="9">
    <source>
        <dbReference type="SAM" id="Phobius"/>
    </source>
</evidence>
<feature type="transmembrane region" description="Helical" evidence="9">
    <location>
        <begin position="356"/>
        <end position="383"/>
    </location>
</feature>
<dbReference type="PROSITE" id="PS00108">
    <property type="entry name" value="PROTEIN_KINASE_ST"/>
    <property type="match status" value="1"/>
</dbReference>
<feature type="compositionally biased region" description="Low complexity" evidence="8">
    <location>
        <begin position="491"/>
        <end position="516"/>
    </location>
</feature>
<feature type="transmembrane region" description="Helical" evidence="9">
    <location>
        <begin position="403"/>
        <end position="423"/>
    </location>
</feature>
<dbReference type="GO" id="GO:0016301">
    <property type="term" value="F:kinase activity"/>
    <property type="evidence" value="ECO:0007669"/>
    <property type="project" value="UniProtKB-KW"/>
</dbReference>
<keyword evidence="2" id="KW-0723">Serine/threonine-protein kinase</keyword>
<keyword evidence="3" id="KW-0808">Transferase</keyword>
<dbReference type="EMBL" id="CP114203">
    <property type="protein sequence ID" value="WAU06008.1"/>
    <property type="molecule type" value="Genomic_DNA"/>
</dbReference>
<accession>A0ABY7J4B0</accession>
<dbReference type="RefSeq" id="WP_277411876.1">
    <property type="nucleotide sequence ID" value="NZ_CP114203.1"/>
</dbReference>
<dbReference type="PROSITE" id="PS00107">
    <property type="entry name" value="PROTEIN_KINASE_ATP"/>
    <property type="match status" value="1"/>
</dbReference>
<evidence type="ECO:0000256" key="5">
    <source>
        <dbReference type="ARBA" id="ARBA00022777"/>
    </source>
</evidence>
<dbReference type="InterPro" id="IPR017441">
    <property type="entry name" value="Protein_kinase_ATP_BS"/>
</dbReference>
<dbReference type="SUPFAM" id="SSF56112">
    <property type="entry name" value="Protein kinase-like (PK-like)"/>
    <property type="match status" value="1"/>
</dbReference>
<protein>
    <recommendedName>
        <fullName evidence="1">non-specific serine/threonine protein kinase</fullName>
        <ecNumber evidence="1">2.7.11.1</ecNumber>
    </recommendedName>
</protein>
<reference evidence="11 12" key="1">
    <citation type="submission" date="2022-12" db="EMBL/GenBank/DDBJ databases">
        <authorList>
            <person name="Ruckert C."/>
            <person name="Busche T."/>
            <person name="Kalinowski J."/>
            <person name="Wittmann C."/>
        </authorList>
    </citation>
    <scope>NUCLEOTIDE SEQUENCE [LARGE SCALE GENOMIC DNA]</scope>
    <source>
        <strain evidence="11 12">DSM 40276</strain>
    </source>
</reference>
<feature type="compositionally biased region" description="Polar residues" evidence="8">
    <location>
        <begin position="477"/>
        <end position="490"/>
    </location>
</feature>
<keyword evidence="5 11" id="KW-0418">Kinase</keyword>
<dbReference type="Gene3D" id="3.30.200.20">
    <property type="entry name" value="Phosphorylase Kinase, domain 1"/>
    <property type="match status" value="1"/>
</dbReference>
<evidence type="ECO:0000259" key="10">
    <source>
        <dbReference type="PROSITE" id="PS50011"/>
    </source>
</evidence>
<evidence type="ECO:0000256" key="4">
    <source>
        <dbReference type="ARBA" id="ARBA00022741"/>
    </source>
</evidence>
<evidence type="ECO:0000256" key="6">
    <source>
        <dbReference type="ARBA" id="ARBA00022840"/>
    </source>
</evidence>
<name>A0ABY7J4B0_STRNI</name>
<feature type="region of interest" description="Disordered" evidence="8">
    <location>
        <begin position="477"/>
        <end position="516"/>
    </location>
</feature>